<dbReference type="RefSeq" id="WP_203937511.1">
    <property type="nucleotide sequence ID" value="NZ_BAAAGJ010000019.1"/>
</dbReference>
<gene>
    <name evidence="2" type="ORF">Sya03_15590</name>
</gene>
<dbReference type="GO" id="GO:0008703">
    <property type="term" value="F:5-amino-6-(5-phosphoribosylamino)uracil reductase activity"/>
    <property type="evidence" value="ECO:0007669"/>
    <property type="project" value="InterPro"/>
</dbReference>
<dbReference type="InterPro" id="IPR024072">
    <property type="entry name" value="DHFR-like_dom_sf"/>
</dbReference>
<dbReference type="InterPro" id="IPR002734">
    <property type="entry name" value="RibDG_C"/>
</dbReference>
<dbReference type="Gene3D" id="3.40.430.10">
    <property type="entry name" value="Dihydrofolate Reductase, subunit A"/>
    <property type="match status" value="1"/>
</dbReference>
<proteinExistence type="predicted"/>
<comment type="caution">
    <text evidence="2">The sequence shown here is derived from an EMBL/GenBank/DDBJ whole genome shotgun (WGS) entry which is preliminary data.</text>
</comment>
<protein>
    <submittedName>
        <fullName evidence="2">Deaminase</fullName>
    </submittedName>
</protein>
<feature type="domain" description="Bacterial bifunctional deaminase-reductase C-terminal" evidence="1">
    <location>
        <begin position="3"/>
        <end position="164"/>
    </location>
</feature>
<organism evidence="2 3">
    <name type="scientific">Spirilliplanes yamanashiensis</name>
    <dbReference type="NCBI Taxonomy" id="42233"/>
    <lineage>
        <taxon>Bacteria</taxon>
        <taxon>Bacillati</taxon>
        <taxon>Actinomycetota</taxon>
        <taxon>Actinomycetes</taxon>
        <taxon>Micromonosporales</taxon>
        <taxon>Micromonosporaceae</taxon>
        <taxon>Spirilliplanes</taxon>
    </lineage>
</organism>
<dbReference type="PANTHER" id="PTHR38011">
    <property type="entry name" value="DIHYDROFOLATE REDUCTASE FAMILY PROTEIN (AFU_ORTHOLOGUE AFUA_8G06820)"/>
    <property type="match status" value="1"/>
</dbReference>
<name>A0A8J3Y6F3_9ACTN</name>
<dbReference type="PANTHER" id="PTHR38011:SF12">
    <property type="entry name" value="BIFUNCTIONAL DEAMINASE-REDUCTASE DOMAIN PROTEIN"/>
    <property type="match status" value="1"/>
</dbReference>
<dbReference type="EMBL" id="BOOY01000008">
    <property type="protein sequence ID" value="GIJ02207.1"/>
    <property type="molecule type" value="Genomic_DNA"/>
</dbReference>
<evidence type="ECO:0000259" key="1">
    <source>
        <dbReference type="Pfam" id="PF01872"/>
    </source>
</evidence>
<dbReference type="Pfam" id="PF01872">
    <property type="entry name" value="RibD_C"/>
    <property type="match status" value="1"/>
</dbReference>
<dbReference type="InterPro" id="IPR050765">
    <property type="entry name" value="Riboflavin_Biosynth_HTPR"/>
</dbReference>
<dbReference type="GO" id="GO:0009231">
    <property type="term" value="P:riboflavin biosynthetic process"/>
    <property type="evidence" value="ECO:0007669"/>
    <property type="project" value="InterPro"/>
</dbReference>
<accession>A0A8J3Y6F3</accession>
<dbReference type="AlphaFoldDB" id="A0A8J3Y6F3"/>
<evidence type="ECO:0000313" key="2">
    <source>
        <dbReference type="EMBL" id="GIJ02207.1"/>
    </source>
</evidence>
<evidence type="ECO:0000313" key="3">
    <source>
        <dbReference type="Proteomes" id="UP000652013"/>
    </source>
</evidence>
<sequence length="177" mass="18198">MLLWHATMSLDGFIAGPGHRMEGVFRHAGPNPEADAVLRTTGAILAGRNAFEAAVAGGAALFGEPGRVPVFVLTNRPLDDAPPGVTTLHGDIHEAVAAAQEAAGGRDVLVFGAEAARECLDAGLLDEVLVHVAPVLLGDGVRLVGRPGVGQVELEPLSVTRAGAVTNLRFRVIGPLP</sequence>
<reference evidence="2" key="1">
    <citation type="submission" date="2021-01" db="EMBL/GenBank/DDBJ databases">
        <title>Whole genome shotgun sequence of Spirilliplanes yamanashiensis NBRC 15828.</title>
        <authorList>
            <person name="Komaki H."/>
            <person name="Tamura T."/>
        </authorList>
    </citation>
    <scope>NUCLEOTIDE SEQUENCE</scope>
    <source>
        <strain evidence="2">NBRC 15828</strain>
    </source>
</reference>
<dbReference type="SUPFAM" id="SSF53597">
    <property type="entry name" value="Dihydrofolate reductase-like"/>
    <property type="match status" value="1"/>
</dbReference>
<dbReference type="Proteomes" id="UP000652013">
    <property type="component" value="Unassembled WGS sequence"/>
</dbReference>
<keyword evidence="3" id="KW-1185">Reference proteome</keyword>